<comment type="caution">
    <text evidence="1">The sequence shown here is derived from an EMBL/GenBank/DDBJ whole genome shotgun (WGS) entry which is preliminary data.</text>
</comment>
<dbReference type="OrthoDB" id="5920265at2759"/>
<proteinExistence type="predicted"/>
<dbReference type="AlphaFoldDB" id="A0A0V1G3Q3"/>
<evidence type="ECO:0000313" key="1">
    <source>
        <dbReference type="EMBL" id="KRY92845.1"/>
    </source>
</evidence>
<evidence type="ECO:0008006" key="3">
    <source>
        <dbReference type="Google" id="ProtNLM"/>
    </source>
</evidence>
<evidence type="ECO:0000313" key="2">
    <source>
        <dbReference type="Proteomes" id="UP000054995"/>
    </source>
</evidence>
<dbReference type="EMBL" id="JYDT01000005">
    <property type="protein sequence ID" value="KRY92845.1"/>
    <property type="molecule type" value="Genomic_DNA"/>
</dbReference>
<protein>
    <recommendedName>
        <fullName evidence="3">Peptidase A2 domain-containing protein</fullName>
    </recommendedName>
</protein>
<reference evidence="1 2" key="1">
    <citation type="submission" date="2015-01" db="EMBL/GenBank/DDBJ databases">
        <title>Evolution of Trichinella species and genotypes.</title>
        <authorList>
            <person name="Korhonen P.K."/>
            <person name="Edoardo P."/>
            <person name="Giuseppe L.R."/>
            <person name="Gasser R.B."/>
        </authorList>
    </citation>
    <scope>NUCLEOTIDE SEQUENCE [LARGE SCALE GENOMIC DNA]</scope>
    <source>
        <strain evidence="1">ISS470</strain>
    </source>
</reference>
<dbReference type="Proteomes" id="UP000054995">
    <property type="component" value="Unassembled WGS sequence"/>
</dbReference>
<sequence>MPLCRNANEATESQLSQPTTQTTLDCGCCALIQKAAHGSQRDETVNKFRNLLLTASNLRNPFTTFKQLCLERITQTKGQRILQALTNEELNNDNPVPTPDITAPRRRFSGCRWTFVVSKLPQSIRTAFVPFQDRPLSEQAMLDRSTLTYDSTQRYQLGHQQLHKLRGAFGIIIPDILQMPRPAATNVFLSPSFWRQARKIFSRCLYTTGKISIPRLLINIGAAVSLLPATTSEKQQLHRQVNGRCPKTDLPALTDVQADIMGAEFLYHYAIAVDIERSRLIMAPNNALASSNNSTLTE</sequence>
<keyword evidence="2" id="KW-1185">Reference proteome</keyword>
<name>A0A0V1G3Q3_TRIPS</name>
<gene>
    <name evidence="1" type="ORF">T4D_12192</name>
</gene>
<accession>A0A0V1G3Q3</accession>
<organism evidence="1 2">
    <name type="scientific">Trichinella pseudospiralis</name>
    <name type="common">Parasitic roundworm</name>
    <dbReference type="NCBI Taxonomy" id="6337"/>
    <lineage>
        <taxon>Eukaryota</taxon>
        <taxon>Metazoa</taxon>
        <taxon>Ecdysozoa</taxon>
        <taxon>Nematoda</taxon>
        <taxon>Enoplea</taxon>
        <taxon>Dorylaimia</taxon>
        <taxon>Trichinellida</taxon>
        <taxon>Trichinellidae</taxon>
        <taxon>Trichinella</taxon>
    </lineage>
</organism>